<proteinExistence type="predicted"/>
<sequence>MTMAQQTPPLPLGTLTTRAGWAAFVDQPPSSLDLLGDDERKHLTDAERDTYDQARHLHHSRLAVVATPTVNKVTKLGRRLMLLNRGQLSARRGLIVNGAGETGKTTAISQLGKHHEHLARRRRVAPGPFLPVVYVSVPPASTAKMLAAEIARFLDLPLPKSFNQVAITNAVCEVLHTMSTELVLVDEIHNLSLSTRPGAETSDQLKYLSERIPATFVYAGIDVEGAGLFSGLRGQQIASRFTVVATQSFAYGTSRQRAEWAALVATLEQVLRLHRHEPGTLLRHAEYLYRRTGGMIGSLSALIRDAAIEAIIDGSERITLDLLEAVELDRTAENQRSTTSKR</sequence>
<protein>
    <recommendedName>
        <fullName evidence="3">ATP/GTP-binding protein</fullName>
    </recommendedName>
</protein>
<evidence type="ECO:0008006" key="3">
    <source>
        <dbReference type="Google" id="ProtNLM"/>
    </source>
</evidence>
<dbReference type="Proteomes" id="UP000605992">
    <property type="component" value="Unassembled WGS sequence"/>
</dbReference>
<name>A0A8J3XXE4_9ACTN</name>
<accession>A0A8J3XXE4</accession>
<reference evidence="1" key="1">
    <citation type="submission" date="2021-01" db="EMBL/GenBank/DDBJ databases">
        <title>Whole genome shotgun sequence of Planotetraspora thailandica NBRC 104271.</title>
        <authorList>
            <person name="Komaki H."/>
            <person name="Tamura T."/>
        </authorList>
    </citation>
    <scope>NUCLEOTIDE SEQUENCE</scope>
    <source>
        <strain evidence="1">NBRC 104271</strain>
    </source>
</reference>
<evidence type="ECO:0000313" key="2">
    <source>
        <dbReference type="Proteomes" id="UP000605992"/>
    </source>
</evidence>
<dbReference type="InterPro" id="IPR027417">
    <property type="entry name" value="P-loop_NTPase"/>
</dbReference>
<dbReference type="SUPFAM" id="SSF52540">
    <property type="entry name" value="P-loop containing nucleoside triphosphate hydrolases"/>
    <property type="match status" value="1"/>
</dbReference>
<organism evidence="1 2">
    <name type="scientific">Planotetraspora thailandica</name>
    <dbReference type="NCBI Taxonomy" id="487172"/>
    <lineage>
        <taxon>Bacteria</taxon>
        <taxon>Bacillati</taxon>
        <taxon>Actinomycetota</taxon>
        <taxon>Actinomycetes</taxon>
        <taxon>Streptosporangiales</taxon>
        <taxon>Streptosporangiaceae</taxon>
        <taxon>Planotetraspora</taxon>
    </lineage>
</organism>
<keyword evidence="2" id="KW-1185">Reference proteome</keyword>
<gene>
    <name evidence="1" type="ORF">Pth03_44190</name>
</gene>
<dbReference type="EMBL" id="BOOR01000032">
    <property type="protein sequence ID" value="GII56030.1"/>
    <property type="molecule type" value="Genomic_DNA"/>
</dbReference>
<evidence type="ECO:0000313" key="1">
    <source>
        <dbReference type="EMBL" id="GII56030.1"/>
    </source>
</evidence>
<dbReference type="Pfam" id="PF05621">
    <property type="entry name" value="TniB"/>
    <property type="match status" value="1"/>
</dbReference>
<dbReference type="InterPro" id="IPR008868">
    <property type="entry name" value="TniB"/>
</dbReference>
<dbReference type="Gene3D" id="3.40.50.300">
    <property type="entry name" value="P-loop containing nucleotide triphosphate hydrolases"/>
    <property type="match status" value="1"/>
</dbReference>
<dbReference type="AlphaFoldDB" id="A0A8J3XXE4"/>
<comment type="caution">
    <text evidence="1">The sequence shown here is derived from an EMBL/GenBank/DDBJ whole genome shotgun (WGS) entry which is preliminary data.</text>
</comment>